<dbReference type="GO" id="GO:0008168">
    <property type="term" value="F:methyltransferase activity"/>
    <property type="evidence" value="ECO:0007669"/>
    <property type="project" value="InterPro"/>
</dbReference>
<sequence>MNPTTANEGTIRYFNSMMKRIADEMHDKTGAFEINTPSANGPNILDLCAAPGRFLEKALRVHPGSRGLGFTLDPAVGGHNPTLPNDLNVRLKFLDITMLAADMGVAHSEIPAKHPDATNFLPRQLAQEESFDLVICDGQVLRQHPRASYREDREACRLLTYMVAKHIQRHHPAALLAVETWKRRWRAATFGTDDVYSQVRLHGDADVDVILDEFGWQLIRLGREIWNIQAQALSEAPFIKRWK</sequence>
<accession>A0A5N6Z5Y8</accession>
<dbReference type="Gene3D" id="3.40.50.150">
    <property type="entry name" value="Vaccinia Virus protein VP39"/>
    <property type="match status" value="1"/>
</dbReference>
<feature type="domain" description="Ribosomal RNA methyltransferase FtsJ" evidence="1">
    <location>
        <begin position="40"/>
        <end position="139"/>
    </location>
</feature>
<dbReference type="InterPro" id="IPR002877">
    <property type="entry name" value="RNA_MeTrfase_FtsJ_dom"/>
</dbReference>
<dbReference type="GO" id="GO:0032259">
    <property type="term" value="P:methylation"/>
    <property type="evidence" value="ECO:0007669"/>
    <property type="project" value="InterPro"/>
</dbReference>
<evidence type="ECO:0000313" key="2">
    <source>
        <dbReference type="EMBL" id="KAE8352306.1"/>
    </source>
</evidence>
<reference evidence="3" key="1">
    <citation type="submission" date="2019-04" db="EMBL/GenBank/DDBJ databases">
        <title>Friends and foes A comparative genomics studyof 23 Aspergillus species from section Flavi.</title>
        <authorList>
            <consortium name="DOE Joint Genome Institute"/>
            <person name="Kjaerbolling I."/>
            <person name="Vesth T."/>
            <person name="Frisvad J.C."/>
            <person name="Nybo J.L."/>
            <person name="Theobald S."/>
            <person name="Kildgaard S."/>
            <person name="Isbrandt T."/>
            <person name="Kuo A."/>
            <person name="Sato A."/>
            <person name="Lyhne E.K."/>
            <person name="Kogle M.E."/>
            <person name="Wiebenga A."/>
            <person name="Kun R.S."/>
            <person name="Lubbers R.J."/>
            <person name="Makela M.R."/>
            <person name="Barry K."/>
            <person name="Chovatia M."/>
            <person name="Clum A."/>
            <person name="Daum C."/>
            <person name="Haridas S."/>
            <person name="He G."/>
            <person name="LaButti K."/>
            <person name="Lipzen A."/>
            <person name="Mondo S."/>
            <person name="Riley R."/>
            <person name="Salamov A."/>
            <person name="Simmons B.A."/>
            <person name="Magnuson J.K."/>
            <person name="Henrissat B."/>
            <person name="Mortensen U.H."/>
            <person name="Larsen T.O."/>
            <person name="Devries R.P."/>
            <person name="Grigoriev I.V."/>
            <person name="Machida M."/>
            <person name="Baker S.E."/>
            <person name="Andersen M.R."/>
        </authorList>
    </citation>
    <scope>NUCLEOTIDE SEQUENCE [LARGE SCALE GENOMIC DNA]</scope>
    <source>
        <strain evidence="3">CBS 553.77</strain>
    </source>
</reference>
<dbReference type="Proteomes" id="UP000327118">
    <property type="component" value="Unassembled WGS sequence"/>
</dbReference>
<dbReference type="InterPro" id="IPR029063">
    <property type="entry name" value="SAM-dependent_MTases_sf"/>
</dbReference>
<dbReference type="EMBL" id="ML739135">
    <property type="protein sequence ID" value="KAE8352306.1"/>
    <property type="molecule type" value="Genomic_DNA"/>
</dbReference>
<gene>
    <name evidence="2" type="ORF">BDV28DRAFT_4586</name>
</gene>
<proteinExistence type="predicted"/>
<dbReference type="AlphaFoldDB" id="A0A5N6Z5Y8"/>
<evidence type="ECO:0000313" key="3">
    <source>
        <dbReference type="Proteomes" id="UP000327118"/>
    </source>
</evidence>
<name>A0A5N6Z5Y8_9EURO</name>
<organism evidence="2 3">
    <name type="scientific">Aspergillus coremiiformis</name>
    <dbReference type="NCBI Taxonomy" id="138285"/>
    <lineage>
        <taxon>Eukaryota</taxon>
        <taxon>Fungi</taxon>
        <taxon>Dikarya</taxon>
        <taxon>Ascomycota</taxon>
        <taxon>Pezizomycotina</taxon>
        <taxon>Eurotiomycetes</taxon>
        <taxon>Eurotiomycetidae</taxon>
        <taxon>Eurotiales</taxon>
        <taxon>Aspergillaceae</taxon>
        <taxon>Aspergillus</taxon>
        <taxon>Aspergillus subgen. Circumdati</taxon>
    </lineage>
</organism>
<evidence type="ECO:0000259" key="1">
    <source>
        <dbReference type="Pfam" id="PF01728"/>
    </source>
</evidence>
<protein>
    <recommendedName>
        <fullName evidence="1">Ribosomal RNA methyltransferase FtsJ domain-containing protein</fullName>
    </recommendedName>
</protein>
<keyword evidence="3" id="KW-1185">Reference proteome</keyword>
<dbReference type="OrthoDB" id="417125at2759"/>
<dbReference type="SUPFAM" id="SSF53335">
    <property type="entry name" value="S-adenosyl-L-methionine-dependent methyltransferases"/>
    <property type="match status" value="1"/>
</dbReference>
<dbReference type="Pfam" id="PF01728">
    <property type="entry name" value="FtsJ"/>
    <property type="match status" value="1"/>
</dbReference>